<comment type="caution">
    <text evidence="2">The sequence shown here is derived from an EMBL/GenBank/DDBJ whole genome shotgun (WGS) entry which is preliminary data.</text>
</comment>
<dbReference type="InterPro" id="IPR009288">
    <property type="entry name" value="AIG2-like_dom"/>
</dbReference>
<protein>
    <submittedName>
        <fullName evidence="2">Gamma-glutamyl AIG2-like cyclotransferase</fullName>
    </submittedName>
</protein>
<proteinExistence type="predicted"/>
<sequence>MRDRQFFGYGSLVNRATHSYPGTRPAILGGWRRVWVHTHLRSLAYLSVEPADCEIDGLVAEVPDGDWAALDDRERAYDRHPISTTLHACGSNAEAQVYAVPPSHAALPDVTHPVLLSYIDVVVQGFLDVFGEAGADRFFATTSGWQAPILNDRTAPRYSRHQPLTDWQRGYVDARLTDVSAQVGAA</sequence>
<organism evidence="2 3">
    <name type="scientific">Aliiruegeria haliotis</name>
    <dbReference type="NCBI Taxonomy" id="1280846"/>
    <lineage>
        <taxon>Bacteria</taxon>
        <taxon>Pseudomonadati</taxon>
        <taxon>Pseudomonadota</taxon>
        <taxon>Alphaproteobacteria</taxon>
        <taxon>Rhodobacterales</taxon>
        <taxon>Roseobacteraceae</taxon>
        <taxon>Aliiruegeria</taxon>
    </lineage>
</organism>
<dbReference type="AlphaFoldDB" id="A0A2T0RKP9"/>
<reference evidence="2 3" key="1">
    <citation type="submission" date="2018-03" db="EMBL/GenBank/DDBJ databases">
        <title>Genomic Encyclopedia of Archaeal and Bacterial Type Strains, Phase II (KMG-II): from individual species to whole genera.</title>
        <authorList>
            <person name="Goeker M."/>
        </authorList>
    </citation>
    <scope>NUCLEOTIDE SEQUENCE [LARGE SCALE GENOMIC DNA]</scope>
    <source>
        <strain evidence="2 3">DSM 29328</strain>
    </source>
</reference>
<dbReference type="RefSeq" id="WP_106206260.1">
    <property type="nucleotide sequence ID" value="NZ_PVTD01000008.1"/>
</dbReference>
<gene>
    <name evidence="2" type="ORF">CLV78_10835</name>
</gene>
<dbReference type="InterPro" id="IPR013024">
    <property type="entry name" value="GGCT-like"/>
</dbReference>
<dbReference type="Pfam" id="PF06094">
    <property type="entry name" value="GGACT"/>
    <property type="match status" value="1"/>
</dbReference>
<keyword evidence="3" id="KW-1185">Reference proteome</keyword>
<dbReference type="SUPFAM" id="SSF110857">
    <property type="entry name" value="Gamma-glutamyl cyclotransferase-like"/>
    <property type="match status" value="1"/>
</dbReference>
<keyword evidence="2" id="KW-0808">Transferase</keyword>
<dbReference type="GO" id="GO:0016740">
    <property type="term" value="F:transferase activity"/>
    <property type="evidence" value="ECO:0007669"/>
    <property type="project" value="UniProtKB-KW"/>
</dbReference>
<dbReference type="Proteomes" id="UP000239480">
    <property type="component" value="Unassembled WGS sequence"/>
</dbReference>
<dbReference type="Gene3D" id="3.10.490.10">
    <property type="entry name" value="Gamma-glutamyl cyclotransferase-like"/>
    <property type="match status" value="1"/>
</dbReference>
<dbReference type="InterPro" id="IPR036568">
    <property type="entry name" value="GGCT-like_sf"/>
</dbReference>
<feature type="domain" description="Gamma-glutamylcyclotransferase AIG2-like" evidence="1">
    <location>
        <begin position="7"/>
        <end position="102"/>
    </location>
</feature>
<evidence type="ECO:0000313" key="3">
    <source>
        <dbReference type="Proteomes" id="UP000239480"/>
    </source>
</evidence>
<dbReference type="OrthoDB" id="5567366at2"/>
<name>A0A2T0RKP9_9RHOB</name>
<dbReference type="EMBL" id="PVTD01000008">
    <property type="protein sequence ID" value="PRY21764.1"/>
    <property type="molecule type" value="Genomic_DNA"/>
</dbReference>
<accession>A0A2T0RKP9</accession>
<dbReference type="CDD" id="cd06661">
    <property type="entry name" value="GGCT_like"/>
    <property type="match status" value="1"/>
</dbReference>
<evidence type="ECO:0000313" key="2">
    <source>
        <dbReference type="EMBL" id="PRY21764.1"/>
    </source>
</evidence>
<evidence type="ECO:0000259" key="1">
    <source>
        <dbReference type="Pfam" id="PF06094"/>
    </source>
</evidence>